<keyword evidence="1" id="KW-1133">Transmembrane helix</keyword>
<evidence type="ECO:0000256" key="1">
    <source>
        <dbReference type="SAM" id="Phobius"/>
    </source>
</evidence>
<comment type="caution">
    <text evidence="2">The sequence shown here is derived from an EMBL/GenBank/DDBJ whole genome shotgun (WGS) entry which is preliminary data.</text>
</comment>
<keyword evidence="3" id="KW-1185">Reference proteome</keyword>
<keyword evidence="1" id="KW-0472">Membrane</keyword>
<feature type="transmembrane region" description="Helical" evidence="1">
    <location>
        <begin position="121"/>
        <end position="140"/>
    </location>
</feature>
<dbReference type="InParanoid" id="A0A409X755"/>
<organism evidence="2 3">
    <name type="scientific">Gymnopilus dilepis</name>
    <dbReference type="NCBI Taxonomy" id="231916"/>
    <lineage>
        <taxon>Eukaryota</taxon>
        <taxon>Fungi</taxon>
        <taxon>Dikarya</taxon>
        <taxon>Basidiomycota</taxon>
        <taxon>Agaricomycotina</taxon>
        <taxon>Agaricomycetes</taxon>
        <taxon>Agaricomycetidae</taxon>
        <taxon>Agaricales</taxon>
        <taxon>Agaricineae</taxon>
        <taxon>Hymenogastraceae</taxon>
        <taxon>Gymnopilus</taxon>
    </lineage>
</organism>
<protein>
    <submittedName>
        <fullName evidence="2">Uncharacterized protein</fullName>
    </submittedName>
</protein>
<sequence>MPSDSRTGWTYGVISEGEGERSAASYPARSTWSSGHTVMPPLLVRPRSRLVWRPSRPPCLLSHPSRPSLSSGSLPFPPAAWPCPRTPPNAQARPQVGALGGLVVVVRVVVTPSVVVVDVVIVVVVVALAVIVVVLATALLRPFAPRATRTPTLARWLTWMRGVGGWRRWQRCGGRGGVGVCAG</sequence>
<dbReference type="AlphaFoldDB" id="A0A409X755"/>
<name>A0A409X755_9AGAR</name>
<accession>A0A409X755</accession>
<gene>
    <name evidence="2" type="ORF">CVT26_015287</name>
</gene>
<dbReference type="Proteomes" id="UP000284706">
    <property type="component" value="Unassembled WGS sequence"/>
</dbReference>
<keyword evidence="1" id="KW-0812">Transmembrane</keyword>
<dbReference type="EMBL" id="NHYE01004038">
    <property type="protein sequence ID" value="PPQ86596.1"/>
    <property type="molecule type" value="Genomic_DNA"/>
</dbReference>
<evidence type="ECO:0000313" key="3">
    <source>
        <dbReference type="Proteomes" id="UP000284706"/>
    </source>
</evidence>
<evidence type="ECO:0000313" key="2">
    <source>
        <dbReference type="EMBL" id="PPQ86596.1"/>
    </source>
</evidence>
<reference evidence="2 3" key="1">
    <citation type="journal article" date="2018" name="Evol. Lett.">
        <title>Horizontal gene cluster transfer increased hallucinogenic mushroom diversity.</title>
        <authorList>
            <person name="Reynolds H.T."/>
            <person name="Vijayakumar V."/>
            <person name="Gluck-Thaler E."/>
            <person name="Korotkin H.B."/>
            <person name="Matheny P.B."/>
            <person name="Slot J.C."/>
        </authorList>
    </citation>
    <scope>NUCLEOTIDE SEQUENCE [LARGE SCALE GENOMIC DNA]</scope>
    <source>
        <strain evidence="2 3">SRW20</strain>
    </source>
</reference>
<feature type="transmembrane region" description="Helical" evidence="1">
    <location>
        <begin position="96"/>
        <end position="115"/>
    </location>
</feature>
<proteinExistence type="predicted"/>